<evidence type="ECO:0000256" key="3">
    <source>
        <dbReference type="ARBA" id="ARBA00022990"/>
    </source>
</evidence>
<feature type="region of interest" description="Disordered" evidence="9">
    <location>
        <begin position="1"/>
        <end position="20"/>
    </location>
</feature>
<comment type="catalytic activity">
    <reaction evidence="8">
        <text>L-lysyl-[protein] + 3 S-adenosyl-L-methionine = N(6),N(6),N(6)-trimethyl-L-lysyl-[protein] + 3 S-adenosyl-L-homocysteine + 3 H(+)</text>
        <dbReference type="Rhea" id="RHEA:54192"/>
        <dbReference type="Rhea" id="RHEA-COMP:9752"/>
        <dbReference type="Rhea" id="RHEA-COMP:13826"/>
        <dbReference type="ChEBI" id="CHEBI:15378"/>
        <dbReference type="ChEBI" id="CHEBI:29969"/>
        <dbReference type="ChEBI" id="CHEBI:57856"/>
        <dbReference type="ChEBI" id="CHEBI:59789"/>
        <dbReference type="ChEBI" id="CHEBI:61961"/>
    </reaction>
    <physiologicalReaction direction="left-to-right" evidence="8">
        <dbReference type="Rhea" id="RHEA:54193"/>
    </physiologicalReaction>
</comment>
<proteinExistence type="inferred from homology"/>
<comment type="similarity">
    <text evidence="4">Belongs to the methyltransferase superfamily. ETFBKMT family.</text>
</comment>
<dbReference type="InterPro" id="IPR029063">
    <property type="entry name" value="SAM-dependent_MTases_sf"/>
</dbReference>
<keyword evidence="1 11" id="KW-0489">Methyltransferase</keyword>
<evidence type="ECO:0000256" key="7">
    <source>
        <dbReference type="ARBA" id="ARBA00042266"/>
    </source>
</evidence>
<evidence type="ECO:0000313" key="11">
    <source>
        <dbReference type="RefSeq" id="XP_072621728.1"/>
    </source>
</evidence>
<keyword evidence="2" id="KW-0808">Transferase</keyword>
<dbReference type="Pfam" id="PF06325">
    <property type="entry name" value="PrmA"/>
    <property type="match status" value="1"/>
</dbReference>
<dbReference type="GO" id="GO:0008168">
    <property type="term" value="F:methyltransferase activity"/>
    <property type="evidence" value="ECO:0007669"/>
    <property type="project" value="UniProtKB-KW"/>
</dbReference>
<evidence type="ECO:0000313" key="10">
    <source>
        <dbReference type="Proteomes" id="UP001652641"/>
    </source>
</evidence>
<accession>A0ABM5B3V2</accession>
<gene>
    <name evidence="11" type="primary">ETFBKMT</name>
</gene>
<dbReference type="InterPro" id="IPR050078">
    <property type="entry name" value="Ribosomal_L11_MeTrfase_PrmA"/>
</dbReference>
<dbReference type="GeneID" id="112921037"/>
<dbReference type="RefSeq" id="XP_072621728.1">
    <property type="nucleotide sequence ID" value="XM_072765627.1"/>
</dbReference>
<evidence type="ECO:0000256" key="8">
    <source>
        <dbReference type="ARBA" id="ARBA00049497"/>
    </source>
</evidence>
<dbReference type="Proteomes" id="UP001652641">
    <property type="component" value="Chromosome 8"/>
</dbReference>
<sequence length="371" mass="41988">MPGKTLKGEGLASPRAHSPAWEGQKDCACAFKTDSRSRREITWSRTRMELPPFNPSSFLNNEHRDPPIPVEITVAARPFLPHKEQQLLSTATLTEPGSLWFGKGLMALSLGWRTFAPFAMNHCSIFLKAVRSSGLSLFPWGHCPWRRTGSFLDPEMKAFLEENTEVTSSGSLTPEIQLRLLTPRCKFWWQRADLWPYSEPYWAIYWPGGQALSRYLLDNPDVVRGKSVLDLGSGCGATAIAAKMSGASRILANDIDPIAGMAIRLNCELNQLNPFPILTKNILDLEQDKWDLVVLGDMFYDEDLADSLHQWLKNCFWTHRTRVLIGDPGRPQFSGHSIQHQLHKLIEYSLPEPTRRENNGLTTSTVWDFQP</sequence>
<dbReference type="PANTHER" id="PTHR43648">
    <property type="entry name" value="ELECTRON TRANSFER FLAVOPROTEIN BETA SUBUNIT LYSINE METHYLTRANSFERASE"/>
    <property type="match status" value="1"/>
</dbReference>
<keyword evidence="3" id="KW-0007">Acetylation</keyword>
<dbReference type="GO" id="GO:0032259">
    <property type="term" value="P:methylation"/>
    <property type="evidence" value="ECO:0007669"/>
    <property type="project" value="UniProtKB-KW"/>
</dbReference>
<dbReference type="PANTHER" id="PTHR43648:SF1">
    <property type="entry name" value="ELECTRON TRANSFER FLAVOPROTEIN BETA SUBUNIT LYSINE METHYLTRANSFERASE"/>
    <property type="match status" value="1"/>
</dbReference>
<evidence type="ECO:0000256" key="2">
    <source>
        <dbReference type="ARBA" id="ARBA00022679"/>
    </source>
</evidence>
<evidence type="ECO:0000256" key="6">
    <source>
        <dbReference type="ARBA" id="ARBA00041867"/>
    </source>
</evidence>
<evidence type="ECO:0000256" key="4">
    <source>
        <dbReference type="ARBA" id="ARBA00037932"/>
    </source>
</evidence>
<evidence type="ECO:0000256" key="1">
    <source>
        <dbReference type="ARBA" id="ARBA00022603"/>
    </source>
</evidence>
<protein>
    <recommendedName>
        <fullName evidence="5">Electron transfer flavoprotein beta subunit lysine methyltransferase</fullName>
    </recommendedName>
    <alternativeName>
        <fullName evidence="7">ETFB lysine methyltransferase</fullName>
    </alternativeName>
    <alternativeName>
        <fullName evidence="6">Protein N-lysine methyltransferase METTL20</fullName>
    </alternativeName>
</protein>
<keyword evidence="10" id="KW-1185">Reference proteome</keyword>
<dbReference type="CDD" id="cd02440">
    <property type="entry name" value="AdoMet_MTases"/>
    <property type="match status" value="1"/>
</dbReference>
<evidence type="ECO:0000256" key="9">
    <source>
        <dbReference type="SAM" id="MobiDB-lite"/>
    </source>
</evidence>
<dbReference type="Gene3D" id="3.40.50.150">
    <property type="entry name" value="Vaccinia Virus protein VP39"/>
    <property type="match status" value="1"/>
</dbReference>
<dbReference type="SUPFAM" id="SSF53335">
    <property type="entry name" value="S-adenosyl-L-methionine-dependent methyltransferases"/>
    <property type="match status" value="1"/>
</dbReference>
<evidence type="ECO:0000256" key="5">
    <source>
        <dbReference type="ARBA" id="ARBA00040322"/>
    </source>
</evidence>
<name>A0ABM5B3V2_VULVU</name>
<organism evidence="10 11">
    <name type="scientific">Vulpes vulpes</name>
    <name type="common">Red fox</name>
    <dbReference type="NCBI Taxonomy" id="9627"/>
    <lineage>
        <taxon>Eukaryota</taxon>
        <taxon>Metazoa</taxon>
        <taxon>Chordata</taxon>
        <taxon>Craniata</taxon>
        <taxon>Vertebrata</taxon>
        <taxon>Euteleostomi</taxon>
        <taxon>Mammalia</taxon>
        <taxon>Eutheria</taxon>
        <taxon>Laurasiatheria</taxon>
        <taxon>Carnivora</taxon>
        <taxon>Caniformia</taxon>
        <taxon>Canidae</taxon>
        <taxon>Vulpes</taxon>
    </lineage>
</organism>
<reference evidence="11" key="1">
    <citation type="submission" date="2025-08" db="UniProtKB">
        <authorList>
            <consortium name="RefSeq"/>
        </authorList>
    </citation>
    <scope>IDENTIFICATION</scope>
    <source>
        <tissue evidence="11">Cell line</tissue>
    </source>
</reference>